<gene>
    <name evidence="1" type="ORF">SSX86_030759</name>
</gene>
<reference evidence="1 2" key="1">
    <citation type="submission" date="2024-04" db="EMBL/GenBank/DDBJ databases">
        <title>The reference genome of an endangered Asteraceae, Deinandra increscens subsp. villosa, native to the Central Coast of California.</title>
        <authorList>
            <person name="Guilliams M."/>
            <person name="Hasenstab-Lehman K."/>
            <person name="Meyer R."/>
            <person name="Mcevoy S."/>
        </authorList>
    </citation>
    <scope>NUCLEOTIDE SEQUENCE [LARGE SCALE GENOMIC DNA]</scope>
    <source>
        <tissue evidence="1">Leaf</tissue>
    </source>
</reference>
<evidence type="ECO:0000313" key="2">
    <source>
        <dbReference type="Proteomes" id="UP001408789"/>
    </source>
</evidence>
<proteinExistence type="predicted"/>
<name>A0AAP0C6M3_9ASTR</name>
<keyword evidence="2" id="KW-1185">Reference proteome</keyword>
<dbReference type="Proteomes" id="UP001408789">
    <property type="component" value="Unassembled WGS sequence"/>
</dbReference>
<evidence type="ECO:0000313" key="1">
    <source>
        <dbReference type="EMBL" id="KAK9050271.1"/>
    </source>
</evidence>
<comment type="caution">
    <text evidence="1">The sequence shown here is derived from an EMBL/GenBank/DDBJ whole genome shotgun (WGS) entry which is preliminary data.</text>
</comment>
<dbReference type="EMBL" id="JBCNJP010002581">
    <property type="protein sequence ID" value="KAK9050271.1"/>
    <property type="molecule type" value="Genomic_DNA"/>
</dbReference>
<sequence length="201" mass="23717">MRLSKTPEVYQKKDIYEKLSNGILFPKEKVWFILSDNGKANKMISAAATTKQFSYRNHESHKCRYSHMSRFGKVAKMLDISNLKIQITIDNKFLSPDGAYGVYLVFRFCDPKISSRNRMYMNLKYKSGTETLHSYFGIQRDEDWMMIELCRFLNHKEDVSFMFLLESFSRYYCPSGAIYIEGIEFRAIKNASLIKTLWFSF</sequence>
<accession>A0AAP0C6M3</accession>
<dbReference type="PANTHER" id="PTHR32278:SF111">
    <property type="entry name" value="F-BOX PROTEIN PP2-B12-RELATED"/>
    <property type="match status" value="1"/>
</dbReference>
<dbReference type="AlphaFoldDB" id="A0AAP0C6M3"/>
<organism evidence="1 2">
    <name type="scientific">Deinandra increscens subsp. villosa</name>
    <dbReference type="NCBI Taxonomy" id="3103831"/>
    <lineage>
        <taxon>Eukaryota</taxon>
        <taxon>Viridiplantae</taxon>
        <taxon>Streptophyta</taxon>
        <taxon>Embryophyta</taxon>
        <taxon>Tracheophyta</taxon>
        <taxon>Spermatophyta</taxon>
        <taxon>Magnoliopsida</taxon>
        <taxon>eudicotyledons</taxon>
        <taxon>Gunneridae</taxon>
        <taxon>Pentapetalae</taxon>
        <taxon>asterids</taxon>
        <taxon>campanulids</taxon>
        <taxon>Asterales</taxon>
        <taxon>Asteraceae</taxon>
        <taxon>Asteroideae</taxon>
        <taxon>Heliantheae alliance</taxon>
        <taxon>Madieae</taxon>
        <taxon>Madiinae</taxon>
        <taxon>Deinandra</taxon>
    </lineage>
</organism>
<dbReference type="InterPro" id="IPR025886">
    <property type="entry name" value="PP2-like"/>
</dbReference>
<protein>
    <submittedName>
        <fullName evidence="1">Uncharacterized protein</fullName>
    </submittedName>
</protein>
<dbReference type="Pfam" id="PF14299">
    <property type="entry name" value="PP2"/>
    <property type="match status" value="1"/>
</dbReference>
<dbReference type="PANTHER" id="PTHR32278">
    <property type="entry name" value="F-BOX DOMAIN-CONTAINING PROTEIN"/>
    <property type="match status" value="1"/>
</dbReference>